<accession>A0ACD0NUH1</accession>
<dbReference type="Proteomes" id="UP000245626">
    <property type="component" value="Unassembled WGS sequence"/>
</dbReference>
<protein>
    <submittedName>
        <fullName evidence="1">Uncharacterized protein</fullName>
    </submittedName>
</protein>
<name>A0ACD0NUH1_9BASI</name>
<evidence type="ECO:0000313" key="1">
    <source>
        <dbReference type="EMBL" id="PWN49484.1"/>
    </source>
</evidence>
<evidence type="ECO:0000313" key="2">
    <source>
        <dbReference type="Proteomes" id="UP000245626"/>
    </source>
</evidence>
<proteinExistence type="predicted"/>
<reference evidence="1 2" key="1">
    <citation type="journal article" date="2018" name="Mol. Biol. Evol.">
        <title>Broad Genomic Sampling Reveals a Smut Pathogenic Ancestry of the Fungal Clade Ustilaginomycotina.</title>
        <authorList>
            <person name="Kijpornyongpan T."/>
            <person name="Mondo S.J."/>
            <person name="Barry K."/>
            <person name="Sandor L."/>
            <person name="Lee J."/>
            <person name="Lipzen A."/>
            <person name="Pangilinan J."/>
            <person name="LaButti K."/>
            <person name="Hainaut M."/>
            <person name="Henrissat B."/>
            <person name="Grigoriev I.V."/>
            <person name="Spatafora J.W."/>
            <person name="Aime M.C."/>
        </authorList>
    </citation>
    <scope>NUCLEOTIDE SEQUENCE [LARGE SCALE GENOMIC DNA]</scope>
    <source>
        <strain evidence="1 2">SA 807</strain>
    </source>
</reference>
<keyword evidence="2" id="KW-1185">Reference proteome</keyword>
<dbReference type="EMBL" id="KZ820044">
    <property type="protein sequence ID" value="PWN49484.1"/>
    <property type="molecule type" value="Genomic_DNA"/>
</dbReference>
<sequence length="340" mass="37657">MRSSSSLLKVLLALTTLSAWSWNSNTVESKAIRPLRTNYVLNEARFSIASLDGSPRSTRNLQPSPPPPSSTDSELEDPIRLEIDDVLKLSFNLGLSSSHTEDLNQKPGLGGKENVPHQSFVTLSQVQPVGSQDFFHGQSHAWPVVVKPATGRVLWSLRMDRLPTSLQNVTSPLKLSLLLATFPTSSSEPEIQPLHYPIANLLLPPYPSSSLPISNRERNEQEQGFKRWKEHKHTFGIPPYDTMPKKQISGIASVITVLVPWILLLTLISSLKLKTTSPTTKISSLLICILGLELLAVRYWIGMTLFKMLPYLVTGGILTIVLGKGAMSDLRRRRRVASSP</sequence>
<organism evidence="1 2">
    <name type="scientific">Violaceomyces palustris</name>
    <dbReference type="NCBI Taxonomy" id="1673888"/>
    <lineage>
        <taxon>Eukaryota</taxon>
        <taxon>Fungi</taxon>
        <taxon>Dikarya</taxon>
        <taxon>Basidiomycota</taxon>
        <taxon>Ustilaginomycotina</taxon>
        <taxon>Ustilaginomycetes</taxon>
        <taxon>Violaceomycetales</taxon>
        <taxon>Violaceomycetaceae</taxon>
        <taxon>Violaceomyces</taxon>
    </lineage>
</organism>
<gene>
    <name evidence="1" type="ORF">IE53DRAFT_388282</name>
</gene>